<dbReference type="GO" id="GO:0022857">
    <property type="term" value="F:transmembrane transporter activity"/>
    <property type="evidence" value="ECO:0007669"/>
    <property type="project" value="TreeGrafter"/>
</dbReference>
<accession>G2YMF1</accession>
<keyword evidence="3 5" id="KW-1133">Transmembrane helix</keyword>
<keyword evidence="4 5" id="KW-0472">Membrane</keyword>
<dbReference type="PANTHER" id="PTHR23507">
    <property type="entry name" value="ZGC:174356"/>
    <property type="match status" value="1"/>
</dbReference>
<evidence type="ECO:0000313" key="6">
    <source>
        <dbReference type="EMBL" id="CCD52799.1"/>
    </source>
</evidence>
<dbReference type="GO" id="GO:0016020">
    <property type="term" value="C:membrane"/>
    <property type="evidence" value="ECO:0007669"/>
    <property type="project" value="UniProtKB-SubCell"/>
</dbReference>
<dbReference type="HOGENOM" id="CLU_1948513_0_0_1"/>
<dbReference type="EMBL" id="FQ790344">
    <property type="protein sequence ID" value="CCD52799.1"/>
    <property type="molecule type" value="Genomic_DNA"/>
</dbReference>
<dbReference type="Gene3D" id="1.20.1250.20">
    <property type="entry name" value="MFS general substrate transporter like domains"/>
    <property type="match status" value="1"/>
</dbReference>
<proteinExistence type="predicted"/>
<evidence type="ECO:0000313" key="7">
    <source>
        <dbReference type="Proteomes" id="UP000008177"/>
    </source>
</evidence>
<gene>
    <name evidence="6" type="ORF">BofuT4_P002460.1</name>
</gene>
<evidence type="ECO:0000256" key="5">
    <source>
        <dbReference type="SAM" id="Phobius"/>
    </source>
</evidence>
<dbReference type="OrthoDB" id="194139at2759"/>
<feature type="transmembrane region" description="Helical" evidence="5">
    <location>
        <begin position="6"/>
        <end position="31"/>
    </location>
</feature>
<reference evidence="7" key="1">
    <citation type="journal article" date="2011" name="PLoS Genet.">
        <title>Genomic analysis of the necrotrophic fungal pathogens Sclerotinia sclerotiorum and Botrytis cinerea.</title>
        <authorList>
            <person name="Amselem J."/>
            <person name="Cuomo C.A."/>
            <person name="van Kan J.A."/>
            <person name="Viaud M."/>
            <person name="Benito E.P."/>
            <person name="Couloux A."/>
            <person name="Coutinho P.M."/>
            <person name="de Vries R.P."/>
            <person name="Dyer P.S."/>
            <person name="Fillinger S."/>
            <person name="Fournier E."/>
            <person name="Gout L."/>
            <person name="Hahn M."/>
            <person name="Kohn L."/>
            <person name="Lapalu N."/>
            <person name="Plummer K.M."/>
            <person name="Pradier J.M."/>
            <person name="Quevillon E."/>
            <person name="Sharon A."/>
            <person name="Simon A."/>
            <person name="ten Have A."/>
            <person name="Tudzynski B."/>
            <person name="Tudzynski P."/>
            <person name="Wincker P."/>
            <person name="Andrew M."/>
            <person name="Anthouard V."/>
            <person name="Beever R.E."/>
            <person name="Beffa R."/>
            <person name="Benoit I."/>
            <person name="Bouzid O."/>
            <person name="Brault B."/>
            <person name="Chen Z."/>
            <person name="Choquer M."/>
            <person name="Collemare J."/>
            <person name="Cotton P."/>
            <person name="Danchin E.G."/>
            <person name="Da Silva C."/>
            <person name="Gautier A."/>
            <person name="Giraud C."/>
            <person name="Giraud T."/>
            <person name="Gonzalez C."/>
            <person name="Grossetete S."/>
            <person name="Guldener U."/>
            <person name="Henrissat B."/>
            <person name="Howlett B.J."/>
            <person name="Kodira C."/>
            <person name="Kretschmer M."/>
            <person name="Lappartient A."/>
            <person name="Leroch M."/>
            <person name="Levis C."/>
            <person name="Mauceli E."/>
            <person name="Neuveglise C."/>
            <person name="Oeser B."/>
            <person name="Pearson M."/>
            <person name="Poulain J."/>
            <person name="Poussereau N."/>
            <person name="Quesneville H."/>
            <person name="Rascle C."/>
            <person name="Schumacher J."/>
            <person name="Segurens B."/>
            <person name="Sexton A."/>
            <person name="Silva E."/>
            <person name="Sirven C."/>
            <person name="Soanes D.M."/>
            <person name="Talbot N.J."/>
            <person name="Templeton M."/>
            <person name="Yandava C."/>
            <person name="Yarden O."/>
            <person name="Zeng Q."/>
            <person name="Rollins J.A."/>
            <person name="Lebrun M.H."/>
            <person name="Dickman M."/>
        </authorList>
    </citation>
    <scope>NUCLEOTIDE SEQUENCE [LARGE SCALE GENOMIC DNA]</scope>
    <source>
        <strain evidence="7">T4</strain>
    </source>
</reference>
<dbReference type="Proteomes" id="UP000008177">
    <property type="component" value="Unplaced contigs"/>
</dbReference>
<comment type="subcellular location">
    <subcellularLocation>
        <location evidence="1">Membrane</location>
        <topology evidence="1">Multi-pass membrane protein</topology>
    </subcellularLocation>
</comment>
<organism evidence="6 7">
    <name type="scientific">Botryotinia fuckeliana (strain T4)</name>
    <name type="common">Noble rot fungus</name>
    <name type="synonym">Botrytis cinerea</name>
    <dbReference type="NCBI Taxonomy" id="999810"/>
    <lineage>
        <taxon>Eukaryota</taxon>
        <taxon>Fungi</taxon>
        <taxon>Dikarya</taxon>
        <taxon>Ascomycota</taxon>
        <taxon>Pezizomycotina</taxon>
        <taxon>Leotiomycetes</taxon>
        <taxon>Helotiales</taxon>
        <taxon>Sclerotiniaceae</taxon>
        <taxon>Botrytis</taxon>
    </lineage>
</organism>
<evidence type="ECO:0000256" key="1">
    <source>
        <dbReference type="ARBA" id="ARBA00004141"/>
    </source>
</evidence>
<evidence type="ECO:0000256" key="2">
    <source>
        <dbReference type="ARBA" id="ARBA00022692"/>
    </source>
</evidence>
<evidence type="ECO:0000256" key="3">
    <source>
        <dbReference type="ARBA" id="ARBA00022989"/>
    </source>
</evidence>
<dbReference type="PANTHER" id="PTHR23507:SF1">
    <property type="entry name" value="FI18259P1-RELATED"/>
    <property type="match status" value="1"/>
</dbReference>
<dbReference type="SUPFAM" id="SSF103473">
    <property type="entry name" value="MFS general substrate transporter"/>
    <property type="match status" value="1"/>
</dbReference>
<evidence type="ECO:0000256" key="4">
    <source>
        <dbReference type="ARBA" id="ARBA00023136"/>
    </source>
</evidence>
<evidence type="ECO:0008006" key="8">
    <source>
        <dbReference type="Google" id="ProtNLM"/>
    </source>
</evidence>
<protein>
    <recommendedName>
        <fullName evidence="8">Major facilitator superfamily (MFS) profile domain-containing protein</fullName>
    </recommendedName>
</protein>
<name>G2YMF1_BOTF4</name>
<dbReference type="InParanoid" id="G2YMF1"/>
<sequence length="129" mass="14211">MALHFLIAFCEMVLVAPLISLFESSLCHSYYNFPSPSLSSKLNTQEITSEMCKIPEIQGPLATIRGWKSFGDTIPVLLVAIPIGNLGDRYGRRNIMALSLIGVGLSLVEIFIVCTYLIDLPSMISLTCR</sequence>
<feature type="transmembrane region" description="Helical" evidence="5">
    <location>
        <begin position="95"/>
        <end position="118"/>
    </location>
</feature>
<keyword evidence="2 5" id="KW-0812">Transmembrane</keyword>
<dbReference type="InterPro" id="IPR036259">
    <property type="entry name" value="MFS_trans_sf"/>
</dbReference>
<dbReference type="AlphaFoldDB" id="G2YMF1"/>